<comment type="caution">
    <text evidence="1">The sequence shown here is derived from an EMBL/GenBank/DDBJ whole genome shotgun (WGS) entry which is preliminary data.</text>
</comment>
<dbReference type="PATRIC" id="fig|1352936.5.peg.4427"/>
<proteinExistence type="predicted"/>
<accession>V6KAP0</accession>
<keyword evidence="2" id="KW-1185">Reference proteome</keyword>
<dbReference type="AlphaFoldDB" id="V6KAP0"/>
<evidence type="ECO:0000313" key="1">
    <source>
        <dbReference type="EMBL" id="EST29162.1"/>
    </source>
</evidence>
<protein>
    <submittedName>
        <fullName evidence="1">Uncharacterized protein</fullName>
    </submittedName>
</protein>
<dbReference type="STRING" id="1352936.M878_21120"/>
<evidence type="ECO:0000313" key="2">
    <source>
        <dbReference type="Proteomes" id="UP000017984"/>
    </source>
</evidence>
<dbReference type="HOGENOM" id="CLU_3367721_0_0_11"/>
<dbReference type="EMBL" id="AWQX01000183">
    <property type="protein sequence ID" value="EST29162.1"/>
    <property type="molecule type" value="Genomic_DNA"/>
</dbReference>
<name>V6KAP0_STRRC</name>
<gene>
    <name evidence="1" type="ORF">M878_21120</name>
</gene>
<reference evidence="1 2" key="1">
    <citation type="journal article" date="2014" name="Genome Announc.">
        <title>Draft Genome Sequence of Streptomyces roseochromogenes subsp. oscitans DS 12.976, Producer of the Aminocoumarin Antibiotic Clorobiocin.</title>
        <authorList>
            <person name="Ruckert C."/>
            <person name="Kalinowski J."/>
            <person name="Heide L."/>
            <person name="Apel A.K."/>
        </authorList>
    </citation>
    <scope>NUCLEOTIDE SEQUENCE [LARGE SCALE GENOMIC DNA]</scope>
    <source>
        <strain evidence="1 2">DS 12.976</strain>
    </source>
</reference>
<sequence>MVSLRTRAPVAAYTKSLMSIASCRSAPLLVSLQLP</sequence>
<organism evidence="1 2">
    <name type="scientific">Streptomyces roseochromogenus subsp. oscitans DS 12.976</name>
    <dbReference type="NCBI Taxonomy" id="1352936"/>
    <lineage>
        <taxon>Bacteria</taxon>
        <taxon>Bacillati</taxon>
        <taxon>Actinomycetota</taxon>
        <taxon>Actinomycetes</taxon>
        <taxon>Kitasatosporales</taxon>
        <taxon>Streptomycetaceae</taxon>
        <taxon>Streptomyces</taxon>
    </lineage>
</organism>
<dbReference type="Proteomes" id="UP000017984">
    <property type="component" value="Chromosome"/>
</dbReference>